<dbReference type="AlphaFoldDB" id="X1G8F4"/>
<proteinExistence type="predicted"/>
<name>X1G8F4_9ZZZZ</name>
<gene>
    <name evidence="1" type="ORF">S03H2_34151</name>
</gene>
<protein>
    <submittedName>
        <fullName evidence="1">Uncharacterized protein</fullName>
    </submittedName>
</protein>
<feature type="non-terminal residue" evidence="1">
    <location>
        <position position="125"/>
    </location>
</feature>
<accession>X1G8F4</accession>
<evidence type="ECO:0000313" key="1">
    <source>
        <dbReference type="EMBL" id="GAH53487.1"/>
    </source>
</evidence>
<dbReference type="EMBL" id="BARU01020822">
    <property type="protein sequence ID" value="GAH53487.1"/>
    <property type="molecule type" value="Genomic_DNA"/>
</dbReference>
<organism evidence="1">
    <name type="scientific">marine sediment metagenome</name>
    <dbReference type="NCBI Taxonomy" id="412755"/>
    <lineage>
        <taxon>unclassified sequences</taxon>
        <taxon>metagenomes</taxon>
        <taxon>ecological metagenomes</taxon>
    </lineage>
</organism>
<dbReference type="Gene3D" id="3.50.50.60">
    <property type="entry name" value="FAD/NAD(P)-binding domain"/>
    <property type="match status" value="1"/>
</dbReference>
<reference evidence="1" key="1">
    <citation type="journal article" date="2014" name="Front. Microbiol.">
        <title>High frequency of phylogenetically diverse reductive dehalogenase-homologous genes in deep subseafloor sedimentary metagenomes.</title>
        <authorList>
            <person name="Kawai M."/>
            <person name="Futagami T."/>
            <person name="Toyoda A."/>
            <person name="Takaki Y."/>
            <person name="Nishi S."/>
            <person name="Hori S."/>
            <person name="Arai W."/>
            <person name="Tsubouchi T."/>
            <person name="Morono Y."/>
            <person name="Uchiyama I."/>
            <person name="Ito T."/>
            <person name="Fujiyama A."/>
            <person name="Inagaki F."/>
            <person name="Takami H."/>
        </authorList>
    </citation>
    <scope>NUCLEOTIDE SEQUENCE</scope>
    <source>
        <strain evidence="1">Expedition CK06-06</strain>
    </source>
</reference>
<sequence length="125" mass="14430">MKDSIAEITRNSWIYSHNTYTRYPFQANLYGLPDSVIKECVLGCINAYYGISGKTTKKNLSFYNWVIKTFGHGFAKHFFFPYNSKVFMTPLKELTADWIAPYVPQPGLEEVIYGAVTEQKKLFGY</sequence>
<dbReference type="InterPro" id="IPR036188">
    <property type="entry name" value="FAD/NAD-bd_sf"/>
</dbReference>
<comment type="caution">
    <text evidence="1">The sequence shown here is derived from an EMBL/GenBank/DDBJ whole genome shotgun (WGS) entry which is preliminary data.</text>
</comment>